<keyword evidence="1" id="KW-0812">Transmembrane</keyword>
<dbReference type="RefSeq" id="WP_138081905.1">
    <property type="nucleotide sequence ID" value="NZ_VAJM01000017.1"/>
</dbReference>
<sequence length="67" mass="7739">MKAATERKLIRWLHLLASIPILGFIYGPVAEKPEAAAAVRWVILPLVALSGLWLWKGHLVRKWWRLQ</sequence>
<evidence type="ECO:0000256" key="1">
    <source>
        <dbReference type="SAM" id="Phobius"/>
    </source>
</evidence>
<comment type="caution">
    <text evidence="2">The sequence shown here is derived from an EMBL/GenBank/DDBJ whole genome shotgun (WGS) entry which is preliminary data.</text>
</comment>
<name>A0A5R8WIV5_9BACT</name>
<keyword evidence="1" id="KW-1133">Transmembrane helix</keyword>
<evidence type="ECO:0000313" key="2">
    <source>
        <dbReference type="EMBL" id="TLM88610.1"/>
    </source>
</evidence>
<protein>
    <submittedName>
        <fullName evidence="2">Uncharacterized protein</fullName>
    </submittedName>
</protein>
<evidence type="ECO:0000313" key="3">
    <source>
        <dbReference type="Proteomes" id="UP000305517"/>
    </source>
</evidence>
<keyword evidence="1" id="KW-0472">Membrane</keyword>
<proteinExistence type="predicted"/>
<dbReference type="Proteomes" id="UP000305517">
    <property type="component" value="Unassembled WGS sequence"/>
</dbReference>
<organism evidence="2 3">
    <name type="scientific">Hymenobacter jeollabukensis</name>
    <dbReference type="NCBI Taxonomy" id="2025313"/>
    <lineage>
        <taxon>Bacteria</taxon>
        <taxon>Pseudomonadati</taxon>
        <taxon>Bacteroidota</taxon>
        <taxon>Cytophagia</taxon>
        <taxon>Cytophagales</taxon>
        <taxon>Hymenobacteraceae</taxon>
        <taxon>Hymenobacter</taxon>
    </lineage>
</organism>
<feature type="transmembrane region" description="Helical" evidence="1">
    <location>
        <begin position="35"/>
        <end position="55"/>
    </location>
</feature>
<accession>A0A5R8WIV5</accession>
<dbReference type="AlphaFoldDB" id="A0A5R8WIV5"/>
<gene>
    <name evidence="2" type="ORF">FDY95_23990</name>
</gene>
<dbReference type="EMBL" id="VAJM01000017">
    <property type="protein sequence ID" value="TLM88610.1"/>
    <property type="molecule type" value="Genomic_DNA"/>
</dbReference>
<keyword evidence="3" id="KW-1185">Reference proteome</keyword>
<reference evidence="2 3" key="1">
    <citation type="submission" date="2019-05" db="EMBL/GenBank/DDBJ databases">
        <title>Hymenobacter edaphi sp. nov., isolated from abandoned arsenic-contaminated farmland soil.</title>
        <authorList>
            <person name="Nie L."/>
        </authorList>
    </citation>
    <scope>NUCLEOTIDE SEQUENCE [LARGE SCALE GENOMIC DNA]</scope>
    <source>
        <strain evidence="2 3">1-3-3-8</strain>
    </source>
</reference>
<feature type="transmembrane region" description="Helical" evidence="1">
    <location>
        <begin position="12"/>
        <end position="29"/>
    </location>
</feature>